<dbReference type="PANTHER" id="PTHR12935:SF0">
    <property type="entry name" value="GAMMA-GLUTAMYLCYCLOTRANSFERASE"/>
    <property type="match status" value="1"/>
</dbReference>
<evidence type="ECO:0000256" key="3">
    <source>
        <dbReference type="SAM" id="MobiDB-lite"/>
    </source>
</evidence>
<proteinExistence type="predicted"/>
<evidence type="ECO:0000256" key="2">
    <source>
        <dbReference type="ARBA" id="ARBA00023239"/>
    </source>
</evidence>
<evidence type="ECO:0000256" key="4">
    <source>
        <dbReference type="SAM" id="Phobius"/>
    </source>
</evidence>
<dbReference type="Gene3D" id="3.10.490.10">
    <property type="entry name" value="Gamma-glutamyl cyclotransferase-like"/>
    <property type="match status" value="1"/>
</dbReference>
<keyword evidence="2" id="KW-0456">Lyase</keyword>
<feature type="region of interest" description="Disordered" evidence="3">
    <location>
        <begin position="122"/>
        <end position="163"/>
    </location>
</feature>
<keyword evidence="4" id="KW-1133">Transmembrane helix</keyword>
<dbReference type="EMBL" id="JARVKM010000076">
    <property type="protein sequence ID" value="KAK9771331.1"/>
    <property type="molecule type" value="Genomic_DNA"/>
</dbReference>
<keyword evidence="6" id="KW-1185">Reference proteome</keyword>
<evidence type="ECO:0000313" key="5">
    <source>
        <dbReference type="EMBL" id="KAK9771331.1"/>
    </source>
</evidence>
<reference evidence="5 6" key="1">
    <citation type="submission" date="2024-02" db="EMBL/GenBank/DDBJ databases">
        <title>First draft genome assembly of two strains of Seiridium cardinale.</title>
        <authorList>
            <person name="Emiliani G."/>
            <person name="Scali E."/>
        </authorList>
    </citation>
    <scope>NUCLEOTIDE SEQUENCE [LARGE SCALE GENOMIC DNA]</scope>
    <source>
        <strain evidence="5 6">BM-138-000479</strain>
    </source>
</reference>
<dbReference type="InterPro" id="IPR017939">
    <property type="entry name" value="G-Glutamylcylcotransferase"/>
</dbReference>
<feature type="compositionally biased region" description="Pro residues" evidence="3">
    <location>
        <begin position="127"/>
        <end position="141"/>
    </location>
</feature>
<evidence type="ECO:0000313" key="6">
    <source>
        <dbReference type="Proteomes" id="UP001465668"/>
    </source>
</evidence>
<gene>
    <name evidence="5" type="ORF">SCAR479_11937</name>
</gene>
<feature type="transmembrane region" description="Helical" evidence="4">
    <location>
        <begin position="318"/>
        <end position="337"/>
    </location>
</feature>
<accession>A0ABR2XC06</accession>
<sequence>MAALEEANATACYGLQAQQSINHIWPSLTTPKSSPDYPLVSSIPRTSVERLAQASPDYDGPKSASSVLYLAYGSNLSAHTFLDVRGIRPISSINVSAPALDLTFDLPGLPYRDPCFANTAPRKIPRLPLPGDPPTKPPIDLPPHSGTSNADEKRLDGEYGNSGGDSNISFPALPIRGPTWSKGLYGVVYEVTPSDYRKIVATEGGSAFYTDIATLCIALPPAIHVPEQPPIPDLKPFLAHTLFAPRLPTEPPPTDKWWQKFLLPVRRAEADYAQPSLRYLRLIREGAAEHFLPLEYQEYLQKLEHYTITRRRQELGKWLFTLLWAPLFLLLLGLGKVFSSKEDGKLPKWLAAAMAVIFNLAWMSYDAFFKDRFGDGERTMDDEDENKQSWDRRTTSWWHGGEGAMSEKNRLLSDW</sequence>
<evidence type="ECO:0000256" key="1">
    <source>
        <dbReference type="ARBA" id="ARBA00012346"/>
    </source>
</evidence>
<keyword evidence="4" id="KW-0472">Membrane</keyword>
<dbReference type="Proteomes" id="UP001465668">
    <property type="component" value="Unassembled WGS sequence"/>
</dbReference>
<organism evidence="5 6">
    <name type="scientific">Seiridium cardinale</name>
    <dbReference type="NCBI Taxonomy" id="138064"/>
    <lineage>
        <taxon>Eukaryota</taxon>
        <taxon>Fungi</taxon>
        <taxon>Dikarya</taxon>
        <taxon>Ascomycota</taxon>
        <taxon>Pezizomycotina</taxon>
        <taxon>Sordariomycetes</taxon>
        <taxon>Xylariomycetidae</taxon>
        <taxon>Amphisphaeriales</taxon>
        <taxon>Sporocadaceae</taxon>
        <taxon>Seiridium</taxon>
    </lineage>
</organism>
<protein>
    <recommendedName>
        <fullName evidence="1">gamma-glutamylcyclotransferase</fullName>
        <ecNumber evidence="1">4.3.2.9</ecNumber>
    </recommendedName>
</protein>
<dbReference type="PANTHER" id="PTHR12935">
    <property type="entry name" value="GAMMA-GLUTAMYLCYCLOTRANSFERASE"/>
    <property type="match status" value="1"/>
</dbReference>
<feature type="transmembrane region" description="Helical" evidence="4">
    <location>
        <begin position="349"/>
        <end position="368"/>
    </location>
</feature>
<name>A0ABR2XC06_9PEZI</name>
<keyword evidence="4" id="KW-0812">Transmembrane</keyword>
<dbReference type="EC" id="4.3.2.9" evidence="1"/>
<comment type="caution">
    <text evidence="5">The sequence shown here is derived from an EMBL/GenBank/DDBJ whole genome shotgun (WGS) entry which is preliminary data.</text>
</comment>